<comment type="caution">
    <text evidence="1">The sequence shown here is derived from an EMBL/GenBank/DDBJ whole genome shotgun (WGS) entry which is preliminary data.</text>
</comment>
<dbReference type="PANTHER" id="PTHR10974:SF1">
    <property type="entry name" value="FI08016P-RELATED"/>
    <property type="match status" value="1"/>
</dbReference>
<reference evidence="1" key="1">
    <citation type="submission" date="2020-06" db="EMBL/GenBank/DDBJ databases">
        <title>Draft genome of Bugula neritina, a colonial animal packing powerful symbionts and potential medicines.</title>
        <authorList>
            <person name="Rayko M."/>
        </authorList>
    </citation>
    <scope>NUCLEOTIDE SEQUENCE [LARGE SCALE GENOMIC DNA]</scope>
    <source>
        <strain evidence="1">Kwan_BN1</strain>
    </source>
</reference>
<gene>
    <name evidence="1" type="ORF">EB796_006025</name>
</gene>
<dbReference type="PANTHER" id="PTHR10974">
    <property type="entry name" value="FI08016P-RELATED"/>
    <property type="match status" value="1"/>
</dbReference>
<accession>A0A7J7KAI2</accession>
<dbReference type="EMBL" id="VXIV02000847">
    <property type="protein sequence ID" value="KAF6035669.1"/>
    <property type="molecule type" value="Genomic_DNA"/>
</dbReference>
<dbReference type="Pfam" id="PF02995">
    <property type="entry name" value="DUF229"/>
    <property type="match status" value="1"/>
</dbReference>
<name>A0A7J7KAI2_BUGNE</name>
<dbReference type="Proteomes" id="UP000593567">
    <property type="component" value="Unassembled WGS sequence"/>
</dbReference>
<sequence length="227" mass="25892">MPLMSIYLPQSFFNDHSDLAHALISNEDKLVTPYDIHHTLKDIIDTPRLSFSDPRDKGKFGQSLFRPIPVDRTCESAGVDIHWCACHTRFEIGDGEIDRSKVKEKVLTKLNEMTSSHRDHCAAYTTISLLSIYRVVPNEQIAEYEALKNEKFTAETKLDQNYYQVTFSATSSVSDVSDLYEVTLELKDTVFSQSYSMVSEIVRLNKPKTKSCSVDKDIIRYCSCLTL</sequence>
<protein>
    <submittedName>
        <fullName evidence="1">Uncharacterized protein</fullName>
    </submittedName>
</protein>
<dbReference type="GO" id="GO:0005615">
    <property type="term" value="C:extracellular space"/>
    <property type="evidence" value="ECO:0007669"/>
    <property type="project" value="TreeGrafter"/>
</dbReference>
<dbReference type="InterPro" id="IPR004245">
    <property type="entry name" value="DUF229"/>
</dbReference>
<dbReference type="OrthoDB" id="413313at2759"/>
<proteinExistence type="predicted"/>
<organism evidence="1 2">
    <name type="scientific">Bugula neritina</name>
    <name type="common">Brown bryozoan</name>
    <name type="synonym">Sertularia neritina</name>
    <dbReference type="NCBI Taxonomy" id="10212"/>
    <lineage>
        <taxon>Eukaryota</taxon>
        <taxon>Metazoa</taxon>
        <taxon>Spiralia</taxon>
        <taxon>Lophotrochozoa</taxon>
        <taxon>Bryozoa</taxon>
        <taxon>Gymnolaemata</taxon>
        <taxon>Cheilostomatida</taxon>
        <taxon>Flustrina</taxon>
        <taxon>Buguloidea</taxon>
        <taxon>Bugulidae</taxon>
        <taxon>Bugula</taxon>
    </lineage>
</organism>
<keyword evidence="2" id="KW-1185">Reference proteome</keyword>
<evidence type="ECO:0000313" key="1">
    <source>
        <dbReference type="EMBL" id="KAF6035669.1"/>
    </source>
</evidence>
<evidence type="ECO:0000313" key="2">
    <source>
        <dbReference type="Proteomes" id="UP000593567"/>
    </source>
</evidence>
<dbReference type="AlphaFoldDB" id="A0A7J7KAI2"/>